<dbReference type="InterPro" id="IPR052571">
    <property type="entry name" value="Mt_RNA_Methyltransferase"/>
</dbReference>
<evidence type="ECO:0000313" key="10">
    <source>
        <dbReference type="Proteomes" id="UP000774326"/>
    </source>
</evidence>
<dbReference type="InterPro" id="IPR016522">
    <property type="entry name" value="RSM22_mit_bud"/>
</dbReference>
<evidence type="ECO:0000256" key="8">
    <source>
        <dbReference type="SAM" id="MobiDB-lite"/>
    </source>
</evidence>
<dbReference type="SUPFAM" id="SSF53335">
    <property type="entry name" value="S-adenosyl-L-methionine-dependent methyltransferases"/>
    <property type="match status" value="1"/>
</dbReference>
<accession>A0A9P8Q3D8</accession>
<dbReference type="GO" id="GO:0005763">
    <property type="term" value="C:mitochondrial small ribosomal subunit"/>
    <property type="evidence" value="ECO:0007669"/>
    <property type="project" value="TreeGrafter"/>
</dbReference>
<reference evidence="9" key="2">
    <citation type="submission" date="2021-01" db="EMBL/GenBank/DDBJ databases">
        <authorList>
            <person name="Schikora-Tamarit M.A."/>
        </authorList>
    </citation>
    <scope>NUCLEOTIDE SEQUENCE</scope>
    <source>
        <strain evidence="9">CBS2887</strain>
    </source>
</reference>
<evidence type="ECO:0000256" key="1">
    <source>
        <dbReference type="ARBA" id="ARBA00004173"/>
    </source>
</evidence>
<dbReference type="PANTHER" id="PTHR13184:SF5">
    <property type="entry name" value="METHYLTRANSFERASE-LIKE PROTEIN 17, MITOCHONDRIAL"/>
    <property type="match status" value="1"/>
</dbReference>
<feature type="region of interest" description="Disordered" evidence="8">
    <location>
        <begin position="577"/>
        <end position="602"/>
    </location>
</feature>
<dbReference type="PANTHER" id="PTHR13184">
    <property type="entry name" value="37S RIBOSOMAL PROTEIN S22"/>
    <property type="match status" value="1"/>
</dbReference>
<keyword evidence="6" id="KW-0496">Mitochondrion</keyword>
<dbReference type="GO" id="GO:0046872">
    <property type="term" value="F:metal ion binding"/>
    <property type="evidence" value="ECO:0007669"/>
    <property type="project" value="UniProtKB-KW"/>
</dbReference>
<dbReference type="InterPro" id="IPR029063">
    <property type="entry name" value="SAM-dependent_MTases_sf"/>
</dbReference>
<name>A0A9P8Q3D8_WICPI</name>
<evidence type="ECO:0000256" key="3">
    <source>
        <dbReference type="ARBA" id="ARBA00022946"/>
    </source>
</evidence>
<reference evidence="9" key="1">
    <citation type="journal article" date="2021" name="Open Biol.">
        <title>Shared evolutionary footprints suggest mitochondrial oxidative damage underlies multiple complex I losses in fungi.</title>
        <authorList>
            <person name="Schikora-Tamarit M.A."/>
            <person name="Marcet-Houben M."/>
            <person name="Nosek J."/>
            <person name="Gabaldon T."/>
        </authorList>
    </citation>
    <scope>NUCLEOTIDE SEQUENCE</scope>
    <source>
        <strain evidence="9">CBS2887</strain>
    </source>
</reference>
<keyword evidence="4" id="KW-0408">Iron</keyword>
<feature type="non-terminal residue" evidence="9">
    <location>
        <position position="1"/>
    </location>
</feature>
<keyword evidence="10" id="KW-1185">Reference proteome</keyword>
<evidence type="ECO:0000256" key="2">
    <source>
        <dbReference type="ARBA" id="ARBA00022723"/>
    </source>
</evidence>
<comment type="subcellular location">
    <subcellularLocation>
        <location evidence="1">Mitochondrion</location>
    </subcellularLocation>
</comment>
<organism evidence="9 10">
    <name type="scientific">Wickerhamomyces pijperi</name>
    <name type="common">Yeast</name>
    <name type="synonym">Pichia pijperi</name>
    <dbReference type="NCBI Taxonomy" id="599730"/>
    <lineage>
        <taxon>Eukaryota</taxon>
        <taxon>Fungi</taxon>
        <taxon>Dikarya</taxon>
        <taxon>Ascomycota</taxon>
        <taxon>Saccharomycotina</taxon>
        <taxon>Saccharomycetes</taxon>
        <taxon>Phaffomycetales</taxon>
        <taxon>Wickerhamomycetaceae</taxon>
        <taxon>Wickerhamomyces</taxon>
    </lineage>
</organism>
<dbReference type="GO" id="GO:0003735">
    <property type="term" value="F:structural constituent of ribosome"/>
    <property type="evidence" value="ECO:0007669"/>
    <property type="project" value="TreeGrafter"/>
</dbReference>
<dbReference type="GO" id="GO:0008168">
    <property type="term" value="F:methyltransferase activity"/>
    <property type="evidence" value="ECO:0007669"/>
    <property type="project" value="InterPro"/>
</dbReference>
<keyword evidence="5" id="KW-0411">Iron-sulfur</keyword>
<proteinExistence type="predicted"/>
<protein>
    <submittedName>
        <fullName evidence="9">Uncharacterized protein</fullName>
    </submittedName>
</protein>
<evidence type="ECO:0000256" key="4">
    <source>
        <dbReference type="ARBA" id="ARBA00023004"/>
    </source>
</evidence>
<dbReference type="OrthoDB" id="421327at2759"/>
<evidence type="ECO:0000313" key="9">
    <source>
        <dbReference type="EMBL" id="KAH3682134.1"/>
    </source>
</evidence>
<evidence type="ECO:0000256" key="7">
    <source>
        <dbReference type="ARBA" id="ARBA00045681"/>
    </source>
</evidence>
<keyword evidence="2" id="KW-0479">Metal-binding</keyword>
<dbReference type="AlphaFoldDB" id="A0A9P8Q3D8"/>
<comment type="caution">
    <text evidence="9">The sequence shown here is derived from an EMBL/GenBank/DDBJ whole genome shotgun (WGS) entry which is preliminary data.</text>
</comment>
<dbReference type="GO" id="GO:0051536">
    <property type="term" value="F:iron-sulfur cluster binding"/>
    <property type="evidence" value="ECO:0007669"/>
    <property type="project" value="UniProtKB-KW"/>
</dbReference>
<keyword evidence="3" id="KW-0809">Transit peptide</keyword>
<evidence type="ECO:0000256" key="6">
    <source>
        <dbReference type="ARBA" id="ARBA00023128"/>
    </source>
</evidence>
<gene>
    <name evidence="9" type="ORF">WICPIJ_006892</name>
</gene>
<dbReference type="Proteomes" id="UP000774326">
    <property type="component" value="Unassembled WGS sequence"/>
</dbReference>
<dbReference type="PIRSF" id="PIRSF007797">
    <property type="entry name" value="RSM22"/>
    <property type="match status" value="1"/>
</dbReference>
<dbReference type="GO" id="GO:0006412">
    <property type="term" value="P:translation"/>
    <property type="evidence" value="ECO:0007669"/>
    <property type="project" value="InterPro"/>
</dbReference>
<evidence type="ECO:0000256" key="5">
    <source>
        <dbReference type="ARBA" id="ARBA00023014"/>
    </source>
</evidence>
<comment type="function">
    <text evidence="7">Mitochondrial ribosome (mitoribosome) assembly factor. Binds at the interface of the head and body domains of the mitochondrial small ribosomal subunit (mt-SSU), occluding the mRNA channel and preventing compaction of the head domain towards the body. Probable inactive methyltransferase: retains the characteristic folding and ability to bind S-adenosyl-L-methionine, but it probably lost its methyltransferase activity.</text>
</comment>
<dbReference type="EMBL" id="JAEUBG010003924">
    <property type="protein sequence ID" value="KAH3682134.1"/>
    <property type="molecule type" value="Genomic_DNA"/>
</dbReference>
<dbReference type="InterPro" id="IPR015324">
    <property type="entry name" value="Ribosomal_Rsm22-like"/>
</dbReference>
<dbReference type="Pfam" id="PF09243">
    <property type="entry name" value="Rsm22"/>
    <property type="match status" value="1"/>
</dbReference>
<sequence length="615" mass="70590">MLRDLRNASDVDSAGSFAGKQLNKNEADGKYFTPLKSYQIPPEIHLITSKMMLRSHLRETPLLRTIRFSFKSTRLNHTKPTWDHDPQEPLTLDKSLITDTSSLPFNYLRGGEAFGQIVKDQHHDLNEINESKIKVIDREEILAQHELEDVTINEKLLTSQDERLHPLTLKARTYRPQIHIPEYLSKAIYNHMIGLHLPKTLRYEIAETYVKLNDEQIYKPTIKKHEVDSQIGAYFTQNYASTYQCLQELMKRRPDFKPESVLDVGFGPSVGMLALNEVMGHEFAPAVKDSVIIGHERMAERAKILLSRQVPEYVGDISEITVEEEEDKEETADFIGEVKTNKIKIKTKLHDRLSSLRSTRKYDLIIAQHQLLSDPKQFPLQIDDNLDELLKRLSPRGVLVLVERGTPLGFESIARARQIMLRPENFTDEHGLIPRPYMKGSISEIEDAELLTGYEIVEDTFKNDYHLSVVAPCTHHGVCPLQTSKPAYYEYPAGKKKLNWCSYEKSVERPRFLMELKRGKVLSSRWELEDVVSPTSRHRKGGDSGRIGANNYELTNFSYLIMERSANDKKTIKKITEQRESAKTQTPAPSEEETTSGRIIKQPLKRKGHVTMALC</sequence>